<comment type="subunit">
    <text evidence="10">Monomer and homodimer. Part of the essential Sec protein translocation apparatus which comprises SecA, SecYEG and auxiliary proteins SecDF. Other proteins may also be involved.</text>
</comment>
<evidence type="ECO:0000256" key="10">
    <source>
        <dbReference type="HAMAP-Rule" id="MF_01382"/>
    </source>
</evidence>
<dbReference type="EMBL" id="CP037423">
    <property type="protein sequence ID" value="QDV45358.1"/>
    <property type="molecule type" value="Genomic_DNA"/>
</dbReference>
<dbReference type="InterPro" id="IPR044722">
    <property type="entry name" value="SecA_SF2_C"/>
</dbReference>
<keyword evidence="9 10" id="KW-0472">Membrane</keyword>
<dbReference type="GO" id="GO:0005886">
    <property type="term" value="C:plasma membrane"/>
    <property type="evidence" value="ECO:0007669"/>
    <property type="project" value="UniProtKB-SubCell"/>
</dbReference>
<dbReference type="GO" id="GO:0006605">
    <property type="term" value="P:protein targeting"/>
    <property type="evidence" value="ECO:0007669"/>
    <property type="project" value="UniProtKB-UniRule"/>
</dbReference>
<dbReference type="GO" id="GO:0043952">
    <property type="term" value="P:protein transport by the Sec complex"/>
    <property type="evidence" value="ECO:0007669"/>
    <property type="project" value="TreeGrafter"/>
</dbReference>
<keyword evidence="3 10" id="KW-0963">Cytoplasm</keyword>
<comment type="catalytic activity">
    <reaction evidence="10">
        <text>ATP + H2O + cellular proteinSide 1 = ADP + phosphate + cellular proteinSide 2.</text>
        <dbReference type="EC" id="7.4.2.8"/>
    </reaction>
</comment>
<evidence type="ECO:0000256" key="8">
    <source>
        <dbReference type="ARBA" id="ARBA00023010"/>
    </source>
</evidence>
<dbReference type="PANTHER" id="PTHR30612:SF0">
    <property type="entry name" value="CHLOROPLAST PROTEIN-TRANSPORTING ATPASE"/>
    <property type="match status" value="1"/>
</dbReference>
<evidence type="ECO:0000259" key="12">
    <source>
        <dbReference type="PROSITE" id="PS51192"/>
    </source>
</evidence>
<protein>
    <recommendedName>
        <fullName evidence="10">Protein translocase subunit SecA</fullName>
        <ecNumber evidence="10">7.4.2.8</ecNumber>
    </recommendedName>
</protein>
<dbReference type="KEGG" id="snep:Enr13x_52340"/>
<feature type="compositionally biased region" description="Basic and acidic residues" evidence="11">
    <location>
        <begin position="1"/>
        <end position="15"/>
    </location>
</feature>
<dbReference type="Pfam" id="PF07517">
    <property type="entry name" value="SecA_DEAD"/>
    <property type="match status" value="1"/>
</dbReference>
<name>A0A518HWW9_9BACT</name>
<comment type="subcellular location">
    <subcellularLocation>
        <location evidence="10">Cell membrane</location>
        <topology evidence="10">Peripheral membrane protein</topology>
        <orientation evidence="10">Cytoplasmic side</orientation>
    </subcellularLocation>
    <subcellularLocation>
        <location evidence="10">Cytoplasm</location>
    </subcellularLocation>
    <text evidence="10">Distribution is 50-50.</text>
</comment>
<dbReference type="EC" id="7.4.2.8" evidence="10"/>
<dbReference type="HAMAP" id="MF_01382">
    <property type="entry name" value="SecA"/>
    <property type="match status" value="1"/>
</dbReference>
<feature type="compositionally biased region" description="Polar residues" evidence="11">
    <location>
        <begin position="23"/>
        <end position="36"/>
    </location>
</feature>
<dbReference type="Gene3D" id="3.40.50.300">
    <property type="entry name" value="P-loop containing nucleotide triphosphate hydrolases"/>
    <property type="match status" value="2"/>
</dbReference>
<evidence type="ECO:0000256" key="1">
    <source>
        <dbReference type="ARBA" id="ARBA00022448"/>
    </source>
</evidence>
<evidence type="ECO:0000259" key="13">
    <source>
        <dbReference type="PROSITE" id="PS51194"/>
    </source>
</evidence>
<dbReference type="Pfam" id="PF01043">
    <property type="entry name" value="SecA_PP_bind"/>
    <property type="match status" value="1"/>
</dbReference>
<evidence type="ECO:0000259" key="14">
    <source>
        <dbReference type="PROSITE" id="PS51196"/>
    </source>
</evidence>
<dbReference type="SUPFAM" id="SSF81767">
    <property type="entry name" value="Pre-protein crosslinking domain of SecA"/>
    <property type="match status" value="1"/>
</dbReference>
<feature type="domain" description="Helicase ATP-binding" evidence="12">
    <location>
        <begin position="195"/>
        <end position="353"/>
    </location>
</feature>
<evidence type="ECO:0000256" key="11">
    <source>
        <dbReference type="SAM" id="MobiDB-lite"/>
    </source>
</evidence>
<keyword evidence="16" id="KW-1185">Reference proteome</keyword>
<comment type="similarity">
    <text evidence="10">Belongs to the SecA family.</text>
</comment>
<dbReference type="PRINTS" id="PR00906">
    <property type="entry name" value="SECA"/>
</dbReference>
<feature type="binding site" evidence="10">
    <location>
        <begin position="211"/>
        <end position="215"/>
    </location>
    <ligand>
        <name>ATP</name>
        <dbReference type="ChEBI" id="CHEBI:30616"/>
    </ligand>
</feature>
<comment type="function">
    <text evidence="10">Part of the Sec protein translocase complex. Interacts with the SecYEG preprotein conducting channel. Has a central role in coupling the hydrolysis of ATP to the transfer of proteins into and across the cell membrane, serving as an ATP-driven molecular motor driving the stepwise translocation of polypeptide chains across the membrane.</text>
</comment>
<evidence type="ECO:0000313" key="16">
    <source>
        <dbReference type="Proteomes" id="UP000319004"/>
    </source>
</evidence>
<dbReference type="PANTHER" id="PTHR30612">
    <property type="entry name" value="SECA INNER MEMBRANE COMPONENT OF SEC PROTEIN SECRETION SYSTEM"/>
    <property type="match status" value="1"/>
</dbReference>
<dbReference type="AlphaFoldDB" id="A0A518HWW9"/>
<dbReference type="PROSITE" id="PS51196">
    <property type="entry name" value="SECA_MOTOR_DEAD"/>
    <property type="match status" value="1"/>
</dbReference>
<evidence type="ECO:0000256" key="2">
    <source>
        <dbReference type="ARBA" id="ARBA00022475"/>
    </source>
</evidence>
<dbReference type="InterPro" id="IPR014001">
    <property type="entry name" value="Helicase_ATP-bd"/>
</dbReference>
<dbReference type="PROSITE" id="PS51194">
    <property type="entry name" value="HELICASE_CTER"/>
    <property type="match status" value="1"/>
</dbReference>
<dbReference type="OrthoDB" id="9805579at2"/>
<feature type="binding site" evidence="10">
    <location>
        <position position="629"/>
    </location>
    <ligand>
        <name>ATP</name>
        <dbReference type="ChEBI" id="CHEBI:30616"/>
    </ligand>
</feature>
<proteinExistence type="inferred from homology"/>
<sequence length="755" mass="84128">MTDQDTGRNDARSSRQPDPTDPVDTQSEPPTGSRNTIVEPVSAPEPVSEPEQVAEPEPIAAPEPVERKVVQATEIIPADKPRGDAGTPGGASSTPPATVAPERFQSVGTKSMSIFSGGGFHPKMVRWKRMLTEINELEPTLQPESDNDLRKRSLALRYRAMAGEKLAKLLPEAYALVREAGRRTLGMRHYDVQMIGGISLFESHIAEMQTGEGKTLTATLPLYLHSLVGKGAHLATVNDYLAKRDAEWMTPIYNLLGVSVGIIQTPDDQGSRRKSYGSAVTYGTAKEFGFDFLRDRLLLRAQNRIQTEMLGDGGGGFSDSGDKPVMRGMHFCLVDEADSILIDEARTPLIIGSLEDTVRDQIVETYRWASEHAPEYELDDHFTIDDDTKQYELTARGRQKVRALPKSNLVRTMGLVDLYEYTERAVKVFREFLLDRQYVVRPGDKGVDEIVIVDEFTGRLAEGRKWRDGIHQAIEAKENIEISVPTGQAARITVQDLFLRYNHLAGMTGTAATSARELKRIYRTPVLRVPTNRPPKRKRLADRVFGSIDAKFQAIVDEVKTIHETGRPVLIGTRSIDKSELLSRMLQAIGIEHQILNANNVAMEAEIVADAGQHGRVTVATNMAGRGTDIKLTDQIVELGGMHVICTELHDAARIDRQLIGRCGRQGDPGSYRQYLSLDDDILKGGLGPDKAEKLKARGESLTDSVDSYAKLFRRAQRKVEKKHFRDRMVLLHHEKERKKMQREIGQDPYLDTPD</sequence>
<dbReference type="InterPro" id="IPR011115">
    <property type="entry name" value="SecA_DEAD"/>
</dbReference>
<dbReference type="Proteomes" id="UP000319004">
    <property type="component" value="Chromosome"/>
</dbReference>
<dbReference type="InterPro" id="IPR014018">
    <property type="entry name" value="SecA_motor_DEAD"/>
</dbReference>
<dbReference type="FunFam" id="3.40.50.300:FF:000429">
    <property type="entry name" value="Preprotein translocase subunit SecA"/>
    <property type="match status" value="1"/>
</dbReference>
<dbReference type="GO" id="GO:0017038">
    <property type="term" value="P:protein import"/>
    <property type="evidence" value="ECO:0007669"/>
    <property type="project" value="InterPro"/>
</dbReference>
<dbReference type="GO" id="GO:0005829">
    <property type="term" value="C:cytosol"/>
    <property type="evidence" value="ECO:0007669"/>
    <property type="project" value="TreeGrafter"/>
</dbReference>
<keyword evidence="2 10" id="KW-1003">Cell membrane</keyword>
<dbReference type="InterPro" id="IPR001650">
    <property type="entry name" value="Helicase_C-like"/>
</dbReference>
<dbReference type="PROSITE" id="PS51192">
    <property type="entry name" value="HELICASE_ATP_BIND_1"/>
    <property type="match status" value="1"/>
</dbReference>
<keyword evidence="4 10" id="KW-0547">Nucleotide-binding</keyword>
<dbReference type="InterPro" id="IPR011130">
    <property type="entry name" value="SecA_preprotein_X-link_dom"/>
</dbReference>
<dbReference type="InterPro" id="IPR000185">
    <property type="entry name" value="SecA"/>
</dbReference>
<gene>
    <name evidence="10" type="primary">secA</name>
    <name evidence="15" type="ORF">Enr13x_52340</name>
</gene>
<feature type="domain" description="Helicase C-terminal" evidence="13">
    <location>
        <begin position="551"/>
        <end position="710"/>
    </location>
</feature>
<organism evidence="15 16">
    <name type="scientific">Stieleria neptunia</name>
    <dbReference type="NCBI Taxonomy" id="2527979"/>
    <lineage>
        <taxon>Bacteria</taxon>
        <taxon>Pseudomonadati</taxon>
        <taxon>Planctomycetota</taxon>
        <taxon>Planctomycetia</taxon>
        <taxon>Pirellulales</taxon>
        <taxon>Pirellulaceae</taxon>
        <taxon>Stieleria</taxon>
    </lineage>
</organism>
<evidence type="ECO:0000256" key="5">
    <source>
        <dbReference type="ARBA" id="ARBA00022840"/>
    </source>
</evidence>
<evidence type="ECO:0000256" key="7">
    <source>
        <dbReference type="ARBA" id="ARBA00022967"/>
    </source>
</evidence>
<keyword evidence="1 10" id="KW-0813">Transport</keyword>
<dbReference type="InterPro" id="IPR027417">
    <property type="entry name" value="P-loop_NTPase"/>
</dbReference>
<evidence type="ECO:0000256" key="6">
    <source>
        <dbReference type="ARBA" id="ARBA00022927"/>
    </source>
</evidence>
<keyword evidence="5 10" id="KW-0067">ATP-binding</keyword>
<feature type="region of interest" description="Disordered" evidence="11">
    <location>
        <begin position="1"/>
        <end position="99"/>
    </location>
</feature>
<evidence type="ECO:0000256" key="9">
    <source>
        <dbReference type="ARBA" id="ARBA00023136"/>
    </source>
</evidence>
<dbReference type="GO" id="GO:0008564">
    <property type="term" value="F:protein-exporting ATPase activity"/>
    <property type="evidence" value="ECO:0007669"/>
    <property type="project" value="UniProtKB-EC"/>
</dbReference>
<feature type="binding site" evidence="10">
    <location>
        <position position="193"/>
    </location>
    <ligand>
        <name>ATP</name>
        <dbReference type="ChEBI" id="CHEBI:30616"/>
    </ligand>
</feature>
<keyword evidence="8 10" id="KW-0811">Translocation</keyword>
<keyword evidence="7 10" id="KW-1278">Translocase</keyword>
<evidence type="ECO:0000256" key="4">
    <source>
        <dbReference type="ARBA" id="ARBA00022741"/>
    </source>
</evidence>
<accession>A0A518HWW9</accession>
<dbReference type="CDD" id="cd18803">
    <property type="entry name" value="SF2_C_secA"/>
    <property type="match status" value="1"/>
</dbReference>
<dbReference type="CDD" id="cd17928">
    <property type="entry name" value="DEXDc_SecA"/>
    <property type="match status" value="1"/>
</dbReference>
<feature type="compositionally biased region" description="Low complexity" evidence="11">
    <location>
        <begin position="38"/>
        <end position="63"/>
    </location>
</feature>
<dbReference type="GO" id="GO:0031522">
    <property type="term" value="C:cell envelope Sec protein transport complex"/>
    <property type="evidence" value="ECO:0007669"/>
    <property type="project" value="TreeGrafter"/>
</dbReference>
<dbReference type="GO" id="GO:0005524">
    <property type="term" value="F:ATP binding"/>
    <property type="evidence" value="ECO:0007669"/>
    <property type="project" value="UniProtKB-UniRule"/>
</dbReference>
<evidence type="ECO:0000256" key="3">
    <source>
        <dbReference type="ARBA" id="ARBA00022490"/>
    </source>
</evidence>
<dbReference type="PROSITE" id="PS01312">
    <property type="entry name" value="SECA"/>
    <property type="match status" value="1"/>
</dbReference>
<dbReference type="SUPFAM" id="SSF52540">
    <property type="entry name" value="P-loop containing nucleoside triphosphate hydrolases"/>
    <property type="match status" value="2"/>
</dbReference>
<dbReference type="InterPro" id="IPR020937">
    <property type="entry name" value="SecA_CS"/>
</dbReference>
<dbReference type="GO" id="GO:0065002">
    <property type="term" value="P:intracellular protein transmembrane transport"/>
    <property type="evidence" value="ECO:0007669"/>
    <property type="project" value="UniProtKB-UniRule"/>
</dbReference>
<dbReference type="Gene3D" id="3.90.1440.10">
    <property type="entry name" value="SecA, preprotein cross-linking domain"/>
    <property type="match status" value="1"/>
</dbReference>
<dbReference type="SMART" id="SM00957">
    <property type="entry name" value="SecA_DEAD"/>
    <property type="match status" value="1"/>
</dbReference>
<dbReference type="SMART" id="SM00958">
    <property type="entry name" value="SecA_PP_bind"/>
    <property type="match status" value="1"/>
</dbReference>
<evidence type="ECO:0000313" key="15">
    <source>
        <dbReference type="EMBL" id="QDV45358.1"/>
    </source>
</evidence>
<dbReference type="InterPro" id="IPR036670">
    <property type="entry name" value="SecA_X-link_sf"/>
</dbReference>
<dbReference type="Pfam" id="PF21090">
    <property type="entry name" value="P-loop_SecA"/>
    <property type="match status" value="1"/>
</dbReference>
<feature type="domain" description="SecA family profile" evidence="14">
    <location>
        <begin position="109"/>
        <end position="707"/>
    </location>
</feature>
<keyword evidence="6 10" id="KW-0653">Protein transport</keyword>
<reference evidence="15 16" key="1">
    <citation type="submission" date="2019-03" db="EMBL/GenBank/DDBJ databases">
        <title>Deep-cultivation of Planctomycetes and their phenomic and genomic characterization uncovers novel biology.</title>
        <authorList>
            <person name="Wiegand S."/>
            <person name="Jogler M."/>
            <person name="Boedeker C."/>
            <person name="Pinto D."/>
            <person name="Vollmers J."/>
            <person name="Rivas-Marin E."/>
            <person name="Kohn T."/>
            <person name="Peeters S.H."/>
            <person name="Heuer A."/>
            <person name="Rast P."/>
            <person name="Oberbeckmann S."/>
            <person name="Bunk B."/>
            <person name="Jeske O."/>
            <person name="Meyerdierks A."/>
            <person name="Storesund J.E."/>
            <person name="Kallscheuer N."/>
            <person name="Luecker S."/>
            <person name="Lage O.M."/>
            <person name="Pohl T."/>
            <person name="Merkel B.J."/>
            <person name="Hornburger P."/>
            <person name="Mueller R.-W."/>
            <person name="Bruemmer F."/>
            <person name="Labrenz M."/>
            <person name="Spormann A.M."/>
            <person name="Op den Camp H."/>
            <person name="Overmann J."/>
            <person name="Amann R."/>
            <person name="Jetten M.S.M."/>
            <person name="Mascher T."/>
            <person name="Medema M.H."/>
            <person name="Devos D.P."/>
            <person name="Kaster A.-K."/>
            <person name="Ovreas L."/>
            <person name="Rohde M."/>
            <person name="Galperin M.Y."/>
            <person name="Jogler C."/>
        </authorList>
    </citation>
    <scope>NUCLEOTIDE SEQUENCE [LARGE SCALE GENOMIC DNA]</scope>
    <source>
        <strain evidence="15 16">Enr13</strain>
    </source>
</reference>